<feature type="domain" description="CorA-like transporter" evidence="2">
    <location>
        <begin position="17"/>
        <end position="199"/>
    </location>
</feature>
<feature type="transmembrane region" description="Helical" evidence="1">
    <location>
        <begin position="396"/>
        <end position="417"/>
    </location>
</feature>
<evidence type="ECO:0000313" key="4">
    <source>
        <dbReference type="Proteomes" id="UP001221413"/>
    </source>
</evidence>
<evidence type="ECO:0000256" key="1">
    <source>
        <dbReference type="SAM" id="Phobius"/>
    </source>
</evidence>
<dbReference type="Proteomes" id="UP001221413">
    <property type="component" value="Unassembled WGS sequence"/>
</dbReference>
<dbReference type="AlphaFoldDB" id="A0AAD6NJ12"/>
<keyword evidence="4" id="KW-1185">Reference proteome</keyword>
<protein>
    <recommendedName>
        <fullName evidence="2">CorA-like transporter domain-containing protein</fullName>
    </recommendedName>
</protein>
<feature type="transmembrane region" description="Helical" evidence="1">
    <location>
        <begin position="358"/>
        <end position="376"/>
    </location>
</feature>
<keyword evidence="1" id="KW-0472">Membrane</keyword>
<keyword evidence="1" id="KW-0812">Transmembrane</keyword>
<sequence>MAVWWDNPTFLMPKSSFLEPEYTRGRLCISEEVARRLFASFSVHQQFISILSAFGEKANPEIEQSYLTYFDRIQILNPFRTFGNPDSEVFAQTGGYDIGYLFKYVDLHGRDRETPENPFVIRQTGVYHKYDPHAKKSVWIFVQSSESLKERLEALFVRYKDTPIDVALQVEIHFLILTHGARNWRPYMRHLEEVFDKLNAKGSHSRILSESEFASFKIDINDLREMYAFIDKLRILLQLVQMNYQVAKKVQQLVRRLRNRWVQESPLHELTPRLEDVCDRFEQHLYELGGIESRLHTLTERARDAAKFVQSMIEFKTGESNRTINTKLDAVVSSSVDEGKAMQTLAIRGKINTRMMRLLVIITAISLPGILVATIFGTNFFAFNPNTRHLNVASNIWIYFVIAAGITFCIFFLWVIWRPRIIMSTLRTGWRSVFRSIPRKRDTPDIEKQGSNTTATTL</sequence>
<dbReference type="InterPro" id="IPR058257">
    <property type="entry name" value="CorA-like_dom"/>
</dbReference>
<dbReference type="Gene3D" id="1.20.58.340">
    <property type="entry name" value="Magnesium transport protein CorA, transmembrane region"/>
    <property type="match status" value="1"/>
</dbReference>
<gene>
    <name evidence="3" type="ORF">Dda_4011</name>
</gene>
<evidence type="ECO:0000259" key="2">
    <source>
        <dbReference type="Pfam" id="PF26616"/>
    </source>
</evidence>
<dbReference type="EMBL" id="JAQGDS010000004">
    <property type="protein sequence ID" value="KAJ6261341.1"/>
    <property type="molecule type" value="Genomic_DNA"/>
</dbReference>
<reference evidence="3" key="1">
    <citation type="submission" date="2023-01" db="EMBL/GenBank/DDBJ databases">
        <title>The chitinases involved in constricting ring structure development in the nematode-trapping fungus Drechslerella dactyloides.</title>
        <authorList>
            <person name="Wang R."/>
            <person name="Zhang L."/>
            <person name="Tang P."/>
            <person name="Li S."/>
            <person name="Liang L."/>
        </authorList>
    </citation>
    <scope>NUCLEOTIDE SEQUENCE</scope>
    <source>
        <strain evidence="3">YMF1.00031</strain>
    </source>
</reference>
<accession>A0AAD6NJ12</accession>
<name>A0AAD6NJ12_DREDA</name>
<organism evidence="3 4">
    <name type="scientific">Drechslerella dactyloides</name>
    <name type="common">Nematode-trapping fungus</name>
    <name type="synonym">Arthrobotrys dactyloides</name>
    <dbReference type="NCBI Taxonomy" id="74499"/>
    <lineage>
        <taxon>Eukaryota</taxon>
        <taxon>Fungi</taxon>
        <taxon>Dikarya</taxon>
        <taxon>Ascomycota</taxon>
        <taxon>Pezizomycotina</taxon>
        <taxon>Orbiliomycetes</taxon>
        <taxon>Orbiliales</taxon>
        <taxon>Orbiliaceae</taxon>
        <taxon>Drechslerella</taxon>
    </lineage>
</organism>
<evidence type="ECO:0000313" key="3">
    <source>
        <dbReference type="EMBL" id="KAJ6261341.1"/>
    </source>
</evidence>
<proteinExistence type="predicted"/>
<comment type="caution">
    <text evidence="3">The sequence shown here is derived from an EMBL/GenBank/DDBJ whole genome shotgun (WGS) entry which is preliminary data.</text>
</comment>
<keyword evidence="1" id="KW-1133">Transmembrane helix</keyword>
<dbReference type="Pfam" id="PF26616">
    <property type="entry name" value="CorA-like"/>
    <property type="match status" value="1"/>
</dbReference>